<dbReference type="RefSeq" id="WP_138246083.1">
    <property type="nucleotide sequence ID" value="NZ_CP040330.1"/>
</dbReference>
<dbReference type="KEGG" id="nvr:FEJ81_15195"/>
<proteinExistence type="predicted"/>
<gene>
    <name evidence="2" type="ORF">FEJ81_15195</name>
</gene>
<accession>A0A4P8WJJ4</accession>
<sequence length="68" mass="7917">MGDDYHEKVRRIIQQSDVESGDRVKYDGHEWRAEWGPHHSVHLKRLDPDDPTQNITERGVDVRDVAPA</sequence>
<name>A0A4P8WJJ4_9EURY</name>
<reference evidence="3" key="1">
    <citation type="submission" date="2019-05" db="EMBL/GenBank/DDBJ databases">
        <title>Genome sequence and methylation pattern of the halophilic Archaeon Natrinema versiforme BOL5-4.</title>
        <authorList>
            <person name="DasSarma P."/>
            <person name="Anton B.P."/>
            <person name="DasSarma S.L."/>
            <person name="Martinez F.L."/>
            <person name="Guzman D."/>
            <person name="Roberts R.J."/>
            <person name="DasSarma S."/>
        </authorList>
    </citation>
    <scope>NUCLEOTIDE SEQUENCE [LARGE SCALE GENOMIC DNA]</scope>
    <source>
        <strain evidence="3">BOL5-4</strain>
    </source>
</reference>
<feature type="region of interest" description="Disordered" evidence="1">
    <location>
        <begin position="1"/>
        <end position="24"/>
    </location>
</feature>
<evidence type="ECO:0000313" key="2">
    <source>
        <dbReference type="EMBL" id="QCS43630.1"/>
    </source>
</evidence>
<dbReference type="AlphaFoldDB" id="A0A4P8WJJ4"/>
<dbReference type="GeneID" id="40266646"/>
<feature type="compositionally biased region" description="Basic and acidic residues" evidence="1">
    <location>
        <begin position="58"/>
        <end position="68"/>
    </location>
</feature>
<dbReference type="EMBL" id="CP040330">
    <property type="protein sequence ID" value="QCS43630.1"/>
    <property type="molecule type" value="Genomic_DNA"/>
</dbReference>
<evidence type="ECO:0000256" key="1">
    <source>
        <dbReference type="SAM" id="MobiDB-lite"/>
    </source>
</evidence>
<organism evidence="2 3">
    <name type="scientific">Natrinema versiforme</name>
    <dbReference type="NCBI Taxonomy" id="88724"/>
    <lineage>
        <taxon>Archaea</taxon>
        <taxon>Methanobacteriati</taxon>
        <taxon>Methanobacteriota</taxon>
        <taxon>Stenosarchaea group</taxon>
        <taxon>Halobacteria</taxon>
        <taxon>Halobacteriales</taxon>
        <taxon>Natrialbaceae</taxon>
        <taxon>Natrinema</taxon>
    </lineage>
</organism>
<protein>
    <submittedName>
        <fullName evidence="2">Uncharacterized protein</fullName>
    </submittedName>
</protein>
<dbReference type="Proteomes" id="UP000302218">
    <property type="component" value="Chromosome"/>
</dbReference>
<evidence type="ECO:0000313" key="3">
    <source>
        <dbReference type="Proteomes" id="UP000302218"/>
    </source>
</evidence>
<feature type="region of interest" description="Disordered" evidence="1">
    <location>
        <begin position="41"/>
        <end position="68"/>
    </location>
</feature>